<evidence type="ECO:0000313" key="3">
    <source>
        <dbReference type="EMBL" id="RXZ45566.1"/>
    </source>
</evidence>
<dbReference type="InterPro" id="IPR006315">
    <property type="entry name" value="OM_autotransptr_brl_dom"/>
</dbReference>
<dbReference type="Pfam" id="PF18883">
    <property type="entry name" value="AC_1"/>
    <property type="match status" value="1"/>
</dbReference>
<proteinExistence type="predicted"/>
<protein>
    <submittedName>
        <fullName evidence="3">Autotransporter outer membrane beta-barrel domain-containing protein</fullName>
    </submittedName>
</protein>
<feature type="domain" description="Autotransporter" evidence="2">
    <location>
        <begin position="610"/>
        <end position="884"/>
    </location>
</feature>
<dbReference type="InterPro" id="IPR005546">
    <property type="entry name" value="Autotransporte_beta"/>
</dbReference>
<dbReference type="Gene3D" id="2.40.128.130">
    <property type="entry name" value="Autotransporter beta-domain"/>
    <property type="match status" value="1"/>
</dbReference>
<keyword evidence="4" id="KW-1185">Reference proteome</keyword>
<dbReference type="NCBIfam" id="TIGR01414">
    <property type="entry name" value="autotrans_barl"/>
    <property type="match status" value="1"/>
</dbReference>
<dbReference type="SMART" id="SM00869">
    <property type="entry name" value="Autotransporter"/>
    <property type="match status" value="1"/>
</dbReference>
<dbReference type="Proteomes" id="UP000290682">
    <property type="component" value="Unassembled WGS sequence"/>
</dbReference>
<dbReference type="Pfam" id="PF03797">
    <property type="entry name" value="Autotransporter"/>
    <property type="match status" value="1"/>
</dbReference>
<gene>
    <name evidence="3" type="ORF">EBB06_01790</name>
</gene>
<feature type="chain" id="PRO_5045069920" evidence="1">
    <location>
        <begin position="23"/>
        <end position="884"/>
    </location>
</feature>
<dbReference type="PROSITE" id="PS51208">
    <property type="entry name" value="AUTOTRANSPORTER"/>
    <property type="match status" value="1"/>
</dbReference>
<dbReference type="InterPro" id="IPR006311">
    <property type="entry name" value="TAT_signal"/>
</dbReference>
<reference evidence="3 4" key="1">
    <citation type="submission" date="2018-10" db="EMBL/GenBank/DDBJ databases">
        <title>Draft genome of Fastidiocella sp. strain 375T, a bacterium isolated from a karstic cave dripping water.</title>
        <authorList>
            <person name="Coelho C."/>
            <person name="Verissimo A."/>
            <person name="Tiago I."/>
        </authorList>
    </citation>
    <scope>NUCLEOTIDE SEQUENCE [LARGE SCALE GENOMIC DNA]</scope>
    <source>
        <strain evidence="3 4">CAVE-375</strain>
    </source>
</reference>
<dbReference type="PROSITE" id="PS51257">
    <property type="entry name" value="PROKAR_LIPOPROTEIN"/>
    <property type="match status" value="1"/>
</dbReference>
<dbReference type="SUPFAM" id="SSF51126">
    <property type="entry name" value="Pectin lyase-like"/>
    <property type="match status" value="1"/>
</dbReference>
<keyword evidence="1" id="KW-0732">Signal</keyword>
<comment type="caution">
    <text evidence="3">The sequence shown here is derived from an EMBL/GenBank/DDBJ whole genome shotgun (WGS) entry which is preliminary data.</text>
</comment>
<dbReference type="PROSITE" id="PS51318">
    <property type="entry name" value="TAT"/>
    <property type="match status" value="1"/>
</dbReference>
<dbReference type="Gene3D" id="2.160.20.20">
    <property type="match status" value="1"/>
</dbReference>
<dbReference type="InterPro" id="IPR036709">
    <property type="entry name" value="Autotransporte_beta_dom_sf"/>
</dbReference>
<sequence length="884" mass="89834">MNMQRRGFAVAKLALVVGSAFAGCVLPAQAETVLPSSTSALRFQDFPSGNPFSLAAGSTIDTRPAAVDALSGDATQLWQLNNGGAILSAQTGVAFAGAGVVNNAAGATIEGATAITFGNGNSRVSNAGTISSSSGGVAILFGSGNDALEVSGGSIEGHVEQGDGQDSLTLTGGAIVSLDQGGGLDTALVSGGRIIDAFNDGDFFTMTGGRIGSVDLKQADNEMRMSGGQIDGRVNAEQGRDLFELSGGTIGGMVDLGNGDNTARISGGAIAGQFVTGSGADRFVWDTAGTLGGTVSLGAGNDTATLARHTPASLAASPLIDGGLGNDTLLLEDTVADAPGQWVNWETVTLRGVTDLRLLGSTLQLGDAASGTGTLNVENGAVLSVQGAAAVRPQGAGQLATLNNAGTIDLARHGASVADSLTVAGHYAGAGGRLIVQSRLDGDGAPSDRLIVSGGTLSGTTGIVVQNLGGAGAATQRDGILVVEAVNGAGGGGRFGLATAVAAGAYEYLLFKGGDGGAENWYLRSSLTPGSEPPAAPAAPATDSVALNALPPTDVSALPSAPPAGGAPVLLYRPEAALQAAVPEVTRLVGMSMLGTFHQRMGAQALLREQGERTSRGWGRVFGQSLESRWQGTVSPSFDGELAGVQAGGDALVGRDNADRLGVFVSVARAHGSVKGYALGREDKPVGSVSVDGYGLAGYWTHLWQDSGYVDTVMMGSWFDGETRSRGDSVRTDVKGRGLTASVEAGLPFRVSADLAIEPQAQLIWQKNRFDDTSDPFSTIAYDVGDGWTGRVGVRLSRPDEGAAAVSPYFKANLWHSLGGSDRTRFGSDDIVTERRGTWVEFGAGLTQQMTKRVSLYGSIEVGQSVDGADRFSFGGNVGMRALW</sequence>
<dbReference type="CDD" id="cd01344">
    <property type="entry name" value="PL2_Passenger_AT"/>
    <property type="match status" value="1"/>
</dbReference>
<feature type="signal peptide" evidence="1">
    <location>
        <begin position="1"/>
        <end position="22"/>
    </location>
</feature>
<evidence type="ECO:0000259" key="2">
    <source>
        <dbReference type="PROSITE" id="PS51208"/>
    </source>
</evidence>
<evidence type="ECO:0000256" key="1">
    <source>
        <dbReference type="SAM" id="SignalP"/>
    </source>
</evidence>
<organism evidence="3 4">
    <name type="scientific">Crenobacter cavernae</name>
    <dbReference type="NCBI Taxonomy" id="2290923"/>
    <lineage>
        <taxon>Bacteria</taxon>
        <taxon>Pseudomonadati</taxon>
        <taxon>Pseudomonadota</taxon>
        <taxon>Betaproteobacteria</taxon>
        <taxon>Neisseriales</taxon>
        <taxon>Neisseriaceae</taxon>
        <taxon>Crenobacter</taxon>
    </lineage>
</organism>
<dbReference type="InterPro" id="IPR012332">
    <property type="entry name" value="Autotransporter_pectin_lyase_C"/>
</dbReference>
<accession>A0ABY0FIP1</accession>
<dbReference type="SUPFAM" id="SSF103515">
    <property type="entry name" value="Autotransporter"/>
    <property type="match status" value="1"/>
</dbReference>
<dbReference type="EMBL" id="REGR01000001">
    <property type="protein sequence ID" value="RXZ45566.1"/>
    <property type="molecule type" value="Genomic_DNA"/>
</dbReference>
<evidence type="ECO:0000313" key="4">
    <source>
        <dbReference type="Proteomes" id="UP000290682"/>
    </source>
</evidence>
<name>A0ABY0FIP1_9NEIS</name>
<dbReference type="InterPro" id="IPR011050">
    <property type="entry name" value="Pectin_lyase_fold/virulence"/>
</dbReference>
<dbReference type="InterPro" id="IPR043990">
    <property type="entry name" value="AC_1"/>
</dbReference>